<gene>
    <name evidence="3" type="ORF">DLM_1269</name>
</gene>
<accession>A0A3G9GDL4</accession>
<name>A0A3G9GDL4_9NEIS</name>
<dbReference type="KEGG" id="amah:DLM_1269"/>
<dbReference type="OrthoDB" id="9813502at2"/>
<evidence type="ECO:0000259" key="1">
    <source>
        <dbReference type="Pfam" id="PF04233"/>
    </source>
</evidence>
<dbReference type="Pfam" id="PF18812">
    <property type="entry name" value="PBECR3"/>
    <property type="match status" value="1"/>
</dbReference>
<dbReference type="EMBL" id="AP018823">
    <property type="protein sequence ID" value="BBF84893.1"/>
    <property type="molecule type" value="Genomic_DNA"/>
</dbReference>
<dbReference type="InterPro" id="IPR006528">
    <property type="entry name" value="Phage_head_morphogenesis_dom"/>
</dbReference>
<reference evidence="3 4" key="2">
    <citation type="journal article" date="2017" name="Genome Announc.">
        <title>Draft genome sequence of Aquitalea magnusonii strain H3, a plant growth-promoting bacterium of duckweed Lemna minor.</title>
        <authorList>
            <person name="Ishizawa H."/>
            <person name="Kuroda M."/>
            <person name="Ike M."/>
        </authorList>
    </citation>
    <scope>NUCLEOTIDE SEQUENCE [LARGE SCALE GENOMIC DNA]</scope>
    <source>
        <strain evidence="3 4">H3</strain>
    </source>
</reference>
<keyword evidence="4" id="KW-1185">Reference proteome</keyword>
<dbReference type="RefSeq" id="WP_089083907.1">
    <property type="nucleotide sequence ID" value="NZ_AP018823.1"/>
</dbReference>
<proteinExistence type="predicted"/>
<feature type="domain" description="Phage head morphogenesis" evidence="1">
    <location>
        <begin position="57"/>
        <end position="186"/>
    </location>
</feature>
<dbReference type="InterPro" id="IPR041301">
    <property type="entry name" value="PBECR3"/>
</dbReference>
<reference evidence="4" key="3">
    <citation type="journal article" date="2017" name="Plant Physiol. Biochem.">
        <title>Differential oxidative and antioxidative response of duckweed Lemna minor toward plant growth promoting/inhibiting bacteria.</title>
        <authorList>
            <person name="Ishizawa H."/>
            <person name="Kuroda M."/>
            <person name="Morikawa M."/>
            <person name="Ike M."/>
        </authorList>
    </citation>
    <scope>NUCLEOTIDE SEQUENCE [LARGE SCALE GENOMIC DNA]</scope>
    <source>
        <strain evidence="4">H3</strain>
    </source>
</reference>
<evidence type="ECO:0000313" key="4">
    <source>
        <dbReference type="Proteomes" id="UP000198290"/>
    </source>
</evidence>
<evidence type="ECO:0000313" key="3">
    <source>
        <dbReference type="EMBL" id="BBF84893.1"/>
    </source>
</evidence>
<organism evidence="3 4">
    <name type="scientific">Aquitalea magnusonii</name>
    <dbReference type="NCBI Taxonomy" id="332411"/>
    <lineage>
        <taxon>Bacteria</taxon>
        <taxon>Pseudomonadati</taxon>
        <taxon>Pseudomonadota</taxon>
        <taxon>Betaproteobacteria</taxon>
        <taxon>Neisseriales</taxon>
        <taxon>Chromobacteriaceae</taxon>
        <taxon>Aquitalea</taxon>
    </lineage>
</organism>
<reference evidence="4" key="1">
    <citation type="journal article" date="2017" name="Biotechnol. Biofuels">
        <title>Evaluation of environmental bacterial communities as a factor affecting the growth of duckweed Lemna minor.</title>
        <authorList>
            <person name="Ishizawa H."/>
            <person name="Kuroda M."/>
            <person name="Morikawa M."/>
            <person name="Ike M."/>
        </authorList>
    </citation>
    <scope>NUCLEOTIDE SEQUENCE [LARGE SCALE GENOMIC DNA]</scope>
    <source>
        <strain evidence="4">H3</strain>
    </source>
</reference>
<feature type="domain" description="Phage-Barnase-EndoU-ColicinE5/D-RelE like nuclease 3" evidence="2">
    <location>
        <begin position="312"/>
        <end position="411"/>
    </location>
</feature>
<dbReference type="NCBIfam" id="TIGR01641">
    <property type="entry name" value="phageSPP1_gp7"/>
    <property type="match status" value="1"/>
</dbReference>
<dbReference type="AlphaFoldDB" id="A0A3G9GDL4"/>
<protein>
    <submittedName>
        <fullName evidence="3">Phage virion morphogenesis protein</fullName>
    </submittedName>
</protein>
<sequence>MATADLSFAIGLPPEQAIRYFEAKGYTIGFDWQEVWGEAHARAFTVAGVTKLDILADIKQALVEVLKNGQTLADFQNSLQPLLEAKGWWGKGRIVDPDSGEIIGKRLNPRRLDTIFRTNLQSAYMAGRYRAQLDNAEARPWWEYVAVMDNRTRPMHRQLHGRVFRFDDPFWRSFYPPNGWRCRCRVRTRSSADLERLGLQADDSNGQLATVDQPIDRQGNTRPAPAWTNPLTGQRFMADAGFGWSPGRAAWQPELDNYPADIARHYVQGSLSGPDYARSYSQLEQAVSQSLKDGKDSSVLRQALGSGQRWPVGVLQPADMARLGTDSQTVWLSDDTLIKQLAHRQGQAVALQDYWRVQQVLEQPELIIGGRDYHLQFVREKDRWWTAVVKVTRDGKENWLQTFYPMNDREVARLRRSGKIVWEK</sequence>
<dbReference type="Pfam" id="PF04233">
    <property type="entry name" value="Phage_Mu_F"/>
    <property type="match status" value="1"/>
</dbReference>
<dbReference type="Proteomes" id="UP000198290">
    <property type="component" value="Chromosome"/>
</dbReference>
<evidence type="ECO:0000259" key="2">
    <source>
        <dbReference type="Pfam" id="PF18812"/>
    </source>
</evidence>